<dbReference type="CDD" id="cd00488">
    <property type="entry name" value="PCD_DCoH"/>
    <property type="match status" value="1"/>
</dbReference>
<comment type="similarity">
    <text evidence="3">Belongs to the pterin-4-alpha-carbinolamine dehydratase family.</text>
</comment>
<accession>A0A5N6KQW8</accession>
<organism evidence="12 13">
    <name type="scientific">Carpinus fangiana</name>
    <dbReference type="NCBI Taxonomy" id="176857"/>
    <lineage>
        <taxon>Eukaryota</taxon>
        <taxon>Viridiplantae</taxon>
        <taxon>Streptophyta</taxon>
        <taxon>Embryophyta</taxon>
        <taxon>Tracheophyta</taxon>
        <taxon>Spermatophyta</taxon>
        <taxon>Magnoliopsida</taxon>
        <taxon>eudicotyledons</taxon>
        <taxon>Gunneridae</taxon>
        <taxon>Pentapetalae</taxon>
        <taxon>rosids</taxon>
        <taxon>fabids</taxon>
        <taxon>Fagales</taxon>
        <taxon>Betulaceae</taxon>
        <taxon>Carpinus</taxon>
    </lineage>
</organism>
<dbReference type="SUPFAM" id="SSF55248">
    <property type="entry name" value="PCD-like"/>
    <property type="match status" value="1"/>
</dbReference>
<protein>
    <recommendedName>
        <fullName evidence="4">4a-hydroxytetrahydrobiopterin dehydratase</fullName>
        <ecNumber evidence="4">4.2.1.96</ecNumber>
    </recommendedName>
</protein>
<dbReference type="EC" id="4.2.1.96" evidence="4"/>
<keyword evidence="13" id="KW-1185">Reference proteome</keyword>
<comment type="subcellular location">
    <subcellularLocation>
        <location evidence="2">Mitochondrion membrane</location>
        <topology evidence="2">Multi-pass membrane protein</topology>
    </subcellularLocation>
</comment>
<dbReference type="AlphaFoldDB" id="A0A5N6KQW8"/>
<dbReference type="GO" id="GO:0008124">
    <property type="term" value="F:4-alpha-hydroxytetrahydrobiopterin dehydratase activity"/>
    <property type="evidence" value="ECO:0007669"/>
    <property type="project" value="UniProtKB-EC"/>
</dbReference>
<keyword evidence="8 11" id="KW-0472">Membrane</keyword>
<reference evidence="12 13" key="1">
    <citation type="submission" date="2019-06" db="EMBL/GenBank/DDBJ databases">
        <title>A chromosomal-level reference genome of Carpinus fangiana (Coryloideae, Betulaceae).</title>
        <authorList>
            <person name="Yang X."/>
            <person name="Wang Z."/>
            <person name="Zhang L."/>
            <person name="Hao G."/>
            <person name="Liu J."/>
            <person name="Yang Y."/>
        </authorList>
    </citation>
    <scope>NUCLEOTIDE SEQUENCE [LARGE SCALE GENOMIC DNA]</scope>
    <source>
        <strain evidence="12">Cfa_2016G</strain>
        <tissue evidence="12">Leaf</tissue>
    </source>
</reference>
<evidence type="ECO:0000256" key="8">
    <source>
        <dbReference type="ARBA" id="ARBA00023136"/>
    </source>
</evidence>
<sequence length="1053" mass="114738">MSTTPPSPPAPTPTFSSNTDATTATPPLLALLRPAQGGTASGKWTLTPSGAALERTLHFKTFKAAWAFMQAAAAECARHRHHPEWANVYNRVFVRWTTHAPPGLSGKDLVMAGVCDEIALREGEVEGDEEDGGVLRGVADVVAAGAGDCCVPKGIAGDGAEENGASDCAKAKDHNLDGRSVFSSEAKGGRVLVVDLVDVLVERAPVQSTTWRGERRSDLPNLRELDGEVAQQDQLRASPLLLPGGYLLVLDLVLVQGGNAVDDHPGQRAAKVDNLVHDEGHDAGGKHVILHERIPGQPETLKDVQGDVVGGNFVVFAPVSFRASSTQEGAIAAAGLVRMPPDSSSDRRSGLRREGRGVPRHNIKAVEHGPFDSLAAAPNLGRRIVAGRRRCAGCLSIRAPKDFVLSAPLSPPRDAAEPRAWLVLVTRAAARPGGPTFPSSSDSDEQRASVLLLCEIRIMAFVQELQALITALSLTARAKPSNNLAPGLCSIVRQARSDSQVNISSVALEQDLEWVLLGKVAAQTYGLVLDALIQQTLPLNDEIWYWSDVAGSYHYTALYSIQTSPLRLWDFSKQIYGEVRQRKNVLAQGWSEFYGLVRTVVREKSVADLQRRAASPLALVRSNVQKKLAALEHAKSLNASGVGYLLSNCFDSESVPSDHWKAGIVKSISVMHSVLRSASDTTLSSDSFDDLASSQVDEDDLSEHVKPFFRSRKSTSLPALTISPMEVAPRLEEILEAHLQSFHSEALILLKRNGRPSRLIRYWLPASALLLSSSTILRILVNRKAEIIQWIREIGQTTIDFWQNWVVDPARKVIGTIRHDEGSEISIMSKSSLEGDRASLERMVVDFAVDNPEGAKLGQAEIDAIRVKIQEGDLTPVLRAYEKDMKSPFMGTVRGNLIRALLVQVQKTKVDIEVAMGGIDSLLKSQQLLFGLIGVTPGVLVCVGLWRYLGGFFTNRKESRRGRNQSQSFQVLRNIDRILTGSPQANDGMLSTKEFGLLVCEAIVLRGIASKTFPKQTFRGFLQDFTDLIDNSSGVGRQIRVADRIRWAYARWL</sequence>
<evidence type="ECO:0000256" key="7">
    <source>
        <dbReference type="ARBA" id="ARBA00023128"/>
    </source>
</evidence>
<comment type="catalytic activity">
    <reaction evidence="1">
        <text>(4aS,6R)-4a-hydroxy-L-erythro-5,6,7,8-tetrahydrobiopterin = (6R)-L-erythro-6,7-dihydrobiopterin + H2O</text>
        <dbReference type="Rhea" id="RHEA:11920"/>
        <dbReference type="ChEBI" id="CHEBI:15377"/>
        <dbReference type="ChEBI" id="CHEBI:15642"/>
        <dbReference type="ChEBI" id="CHEBI:43120"/>
        <dbReference type="EC" id="4.2.1.96"/>
    </reaction>
</comment>
<evidence type="ECO:0000313" key="13">
    <source>
        <dbReference type="Proteomes" id="UP000327013"/>
    </source>
</evidence>
<proteinExistence type="inferred from homology"/>
<dbReference type="InterPro" id="IPR001533">
    <property type="entry name" value="Pterin_deHydtase"/>
</dbReference>
<dbReference type="PANTHER" id="PTHR28234:SF1">
    <property type="entry name" value="NUCLEAR CONTROL OF ATPASE PROTEIN 2"/>
    <property type="match status" value="1"/>
</dbReference>
<evidence type="ECO:0000256" key="2">
    <source>
        <dbReference type="ARBA" id="ARBA00004225"/>
    </source>
</evidence>
<dbReference type="PANTHER" id="PTHR28234">
    <property type="entry name" value="NUCLEAR CONTROL OF ATPASE PROTEIN 2"/>
    <property type="match status" value="1"/>
</dbReference>
<dbReference type="Gene3D" id="3.30.1360.20">
    <property type="entry name" value="Transcriptional coactivator/pterin dehydratase"/>
    <property type="match status" value="1"/>
</dbReference>
<keyword evidence="5 11" id="KW-0812">Transmembrane</keyword>
<keyword evidence="9" id="KW-0456">Lyase</keyword>
<dbReference type="Pfam" id="PF01329">
    <property type="entry name" value="Pterin_4a"/>
    <property type="match status" value="1"/>
</dbReference>
<dbReference type="Pfam" id="PF08637">
    <property type="entry name" value="NCA2"/>
    <property type="match status" value="1"/>
</dbReference>
<evidence type="ECO:0000256" key="3">
    <source>
        <dbReference type="ARBA" id="ARBA00006472"/>
    </source>
</evidence>
<gene>
    <name evidence="12" type="ORF">FH972_021860</name>
</gene>
<feature type="region of interest" description="Disordered" evidence="10">
    <location>
        <begin position="338"/>
        <end position="360"/>
    </location>
</feature>
<evidence type="ECO:0000256" key="11">
    <source>
        <dbReference type="SAM" id="Phobius"/>
    </source>
</evidence>
<dbReference type="GO" id="GO:0005741">
    <property type="term" value="C:mitochondrial outer membrane"/>
    <property type="evidence" value="ECO:0007669"/>
    <property type="project" value="TreeGrafter"/>
</dbReference>
<evidence type="ECO:0000313" key="12">
    <source>
        <dbReference type="EMBL" id="KAB8338920.1"/>
    </source>
</evidence>
<feature type="compositionally biased region" description="Basic and acidic residues" evidence="10">
    <location>
        <begin position="344"/>
        <end position="357"/>
    </location>
</feature>
<dbReference type="OrthoDB" id="413313at2759"/>
<dbReference type="EMBL" id="VIBQ01000010">
    <property type="protein sequence ID" value="KAB8338920.1"/>
    <property type="molecule type" value="Genomic_DNA"/>
</dbReference>
<feature type="transmembrane region" description="Helical" evidence="11">
    <location>
        <begin position="928"/>
        <end position="949"/>
    </location>
</feature>
<comment type="caution">
    <text evidence="12">The sequence shown here is derived from an EMBL/GenBank/DDBJ whole genome shotgun (WGS) entry which is preliminary data.</text>
</comment>
<evidence type="ECO:0000256" key="10">
    <source>
        <dbReference type="SAM" id="MobiDB-lite"/>
    </source>
</evidence>
<evidence type="ECO:0000256" key="4">
    <source>
        <dbReference type="ARBA" id="ARBA00013252"/>
    </source>
</evidence>
<keyword evidence="7" id="KW-0496">Mitochondrion</keyword>
<dbReference type="GO" id="GO:0006729">
    <property type="term" value="P:tetrahydrobiopterin biosynthetic process"/>
    <property type="evidence" value="ECO:0007669"/>
    <property type="project" value="InterPro"/>
</dbReference>
<evidence type="ECO:0000256" key="5">
    <source>
        <dbReference type="ARBA" id="ARBA00022692"/>
    </source>
</evidence>
<dbReference type="InterPro" id="IPR036428">
    <property type="entry name" value="PCD_sf"/>
</dbReference>
<feature type="region of interest" description="Disordered" evidence="10">
    <location>
        <begin position="1"/>
        <end position="21"/>
    </location>
</feature>
<name>A0A5N6KQW8_9ROSI</name>
<evidence type="ECO:0000256" key="6">
    <source>
        <dbReference type="ARBA" id="ARBA00022989"/>
    </source>
</evidence>
<evidence type="ECO:0000256" key="1">
    <source>
        <dbReference type="ARBA" id="ARBA00001554"/>
    </source>
</evidence>
<dbReference type="InterPro" id="IPR013946">
    <property type="entry name" value="NCA2-like"/>
</dbReference>
<evidence type="ECO:0000256" key="9">
    <source>
        <dbReference type="ARBA" id="ARBA00023239"/>
    </source>
</evidence>
<dbReference type="Proteomes" id="UP000327013">
    <property type="component" value="Unassembled WGS sequence"/>
</dbReference>
<feature type="compositionally biased region" description="Pro residues" evidence="10">
    <location>
        <begin position="1"/>
        <end position="12"/>
    </location>
</feature>
<keyword evidence="6 11" id="KW-1133">Transmembrane helix</keyword>